<gene>
    <name evidence="12" type="ORF">M959_03437</name>
</gene>
<feature type="non-terminal residue" evidence="12">
    <location>
        <position position="1"/>
    </location>
</feature>
<dbReference type="EC" id="2.7.1.67" evidence="3"/>
<keyword evidence="13" id="KW-1185">Reference proteome</keyword>
<dbReference type="SUPFAM" id="SSF56112">
    <property type="entry name" value="Protein kinase-like (PK-like)"/>
    <property type="match status" value="1"/>
</dbReference>
<accession>A0A093BPR9</accession>
<evidence type="ECO:0000256" key="1">
    <source>
        <dbReference type="ARBA" id="ARBA00004450"/>
    </source>
</evidence>
<evidence type="ECO:0000259" key="11">
    <source>
        <dbReference type="PROSITE" id="PS51545"/>
    </source>
</evidence>
<feature type="domain" description="PIK helical" evidence="11">
    <location>
        <begin position="22"/>
        <end position="218"/>
    </location>
</feature>
<dbReference type="GO" id="GO:0005741">
    <property type="term" value="C:mitochondrial outer membrane"/>
    <property type="evidence" value="ECO:0007669"/>
    <property type="project" value="UniProtKB-SubCell"/>
</dbReference>
<dbReference type="InterPro" id="IPR011009">
    <property type="entry name" value="Kinase-like_dom_sf"/>
</dbReference>
<feature type="non-terminal residue" evidence="12">
    <location>
        <position position="744"/>
    </location>
</feature>
<evidence type="ECO:0000256" key="2">
    <source>
        <dbReference type="ARBA" id="ARBA00006209"/>
    </source>
</evidence>
<comment type="subcellular location">
    <subcellularLocation>
        <location evidence="1">Mitochondrion outer membrane</location>
        <topology evidence="1">Peripheral membrane protein</topology>
    </subcellularLocation>
    <subcellularLocation>
        <location evidence="7">Rough endoplasmic reticulum membrane</location>
        <topology evidence="7">Peripheral membrane protein</topology>
    </subcellularLocation>
</comment>
<proteinExistence type="inferred from homology"/>
<keyword evidence="4" id="KW-0808">Transferase</keyword>
<dbReference type="PANTHER" id="PTHR10048:SF22">
    <property type="entry name" value="PHOSPHATIDYLINOSITOL 4-KINASE BETA"/>
    <property type="match status" value="1"/>
</dbReference>
<dbReference type="PROSITE" id="PS00915">
    <property type="entry name" value="PI3_4_KINASE_1"/>
    <property type="match status" value="1"/>
</dbReference>
<feature type="compositionally biased region" description="Low complexity" evidence="9">
    <location>
        <begin position="282"/>
        <end position="293"/>
    </location>
</feature>
<evidence type="ECO:0000256" key="9">
    <source>
        <dbReference type="SAM" id="MobiDB-lite"/>
    </source>
</evidence>
<feature type="compositionally biased region" description="Polar residues" evidence="9">
    <location>
        <begin position="254"/>
        <end position="273"/>
    </location>
</feature>
<dbReference type="AlphaFoldDB" id="A0A093BPR9"/>
<evidence type="ECO:0000256" key="5">
    <source>
        <dbReference type="ARBA" id="ARBA00022777"/>
    </source>
</evidence>
<dbReference type="PROSITE" id="PS00916">
    <property type="entry name" value="PI3_4_KINASE_2"/>
    <property type="match status" value="1"/>
</dbReference>
<dbReference type="EMBL" id="KN126976">
    <property type="protein sequence ID" value="KFU94276.1"/>
    <property type="molecule type" value="Genomic_DNA"/>
</dbReference>
<dbReference type="Proteomes" id="UP000031515">
    <property type="component" value="Unassembled WGS sequence"/>
</dbReference>
<dbReference type="SMART" id="SM00146">
    <property type="entry name" value="PI3Kc"/>
    <property type="match status" value="1"/>
</dbReference>
<dbReference type="PANTHER" id="PTHR10048">
    <property type="entry name" value="PHOSPHATIDYLINOSITOL KINASE"/>
    <property type="match status" value="1"/>
</dbReference>
<evidence type="ECO:0000256" key="7">
    <source>
        <dbReference type="ARBA" id="ARBA00037860"/>
    </source>
</evidence>
<feature type="domain" description="PI3K/PI4K catalytic" evidence="10">
    <location>
        <begin position="522"/>
        <end position="744"/>
    </location>
</feature>
<dbReference type="Gene3D" id="1.10.1070.11">
    <property type="entry name" value="Phosphatidylinositol 3-/4-kinase, catalytic domain"/>
    <property type="match status" value="1"/>
</dbReference>
<dbReference type="InterPro" id="IPR049160">
    <property type="entry name" value="PI4KB-PIK1_PIK"/>
</dbReference>
<sequence length="744" mass="83524">GTSLSVITEGVGELAVIDPEVAKKACEEVLEKVKLMHGVSSDSLTNPADGGDLANGDIGEGCEIRCLDDPPGTGSRIQEEDDETVANTVKTARKRQKNNSAKQSWLLRLFESKLFDISMAISYLYNSKEPGVQAYIGNRLFCFRNEDVDFYLPQLLNMYIHMDEDVGDAIKPYIVHRCRQSINFSLQCALLLGAYSSDMHISTQRHSRGTKLRKLILSDELKPAHKKRELPSLSPAPDMGLSPSKRTHQRSKSDATVTISLSSNLKRTASNPKVESEEEELSSSTESLEKSLSPPVRLAPEREFIKSLIAIGKRLATLPTKEQKTQRLISELSLLNHKLPARAWLPTAGFDHHVVRVPHTQAVVLNSKDKAPYLIYVEVLECDNFDTANVPARIPENRIRSTRSAENLPECGISHEQRTSSFSTVPNYDNDDEAWSVDDIVELQVEVRPGLPRGLVPRVGMCFGIWGESMSLVKCFGSGRLWVLLVMLFPPSCRRRLSEQLAHTPTSFRRDPEDPSAVALKEPWQEKVRRIREGSPYGHLPSWRLLSVIVKCGDDLRQELLAFQVLKQLQSIWEQERVPLWIKPYKILVISADSGMIEPVVNAVSIHQIKKQSLLSLLDYFLQEHGTCNTESFLTAQRNFVQSCAGYCLVCYLLQVKDRHNGNILLDADGHIIHIDFGFILSSSPRNLGFETSAFKLTTEFVDVMGGLNGDMFNYYKMLMLQGLIAARKHMDKVVQIVEIMQQG</sequence>
<dbReference type="InterPro" id="IPR036940">
    <property type="entry name" value="PI3/4_kinase_cat_sf"/>
</dbReference>
<evidence type="ECO:0000256" key="4">
    <source>
        <dbReference type="ARBA" id="ARBA00022679"/>
    </source>
</evidence>
<evidence type="ECO:0000313" key="12">
    <source>
        <dbReference type="EMBL" id="KFU94276.1"/>
    </source>
</evidence>
<dbReference type="GO" id="GO:0004430">
    <property type="term" value="F:1-phosphatidylinositol 4-kinase activity"/>
    <property type="evidence" value="ECO:0007669"/>
    <property type="project" value="UniProtKB-EC"/>
</dbReference>
<evidence type="ECO:0000256" key="3">
    <source>
        <dbReference type="ARBA" id="ARBA00012169"/>
    </source>
</evidence>
<dbReference type="InterPro" id="IPR015433">
    <property type="entry name" value="PI3/4_kinase"/>
</dbReference>
<dbReference type="CDD" id="cd05168">
    <property type="entry name" value="PI4Kc_III_beta"/>
    <property type="match status" value="1"/>
</dbReference>
<evidence type="ECO:0000256" key="6">
    <source>
        <dbReference type="ARBA" id="ARBA00036767"/>
    </source>
</evidence>
<organism evidence="12 13">
    <name type="scientific">Chaetura pelagica</name>
    <name type="common">Chimney swift</name>
    <name type="synonym">Hirundo pelagica</name>
    <dbReference type="NCBI Taxonomy" id="8897"/>
    <lineage>
        <taxon>Eukaryota</taxon>
        <taxon>Metazoa</taxon>
        <taxon>Chordata</taxon>
        <taxon>Craniata</taxon>
        <taxon>Vertebrata</taxon>
        <taxon>Euteleostomi</taxon>
        <taxon>Archelosauria</taxon>
        <taxon>Archosauria</taxon>
        <taxon>Dinosauria</taxon>
        <taxon>Saurischia</taxon>
        <taxon>Theropoda</taxon>
        <taxon>Coelurosauria</taxon>
        <taxon>Aves</taxon>
        <taxon>Neognathae</taxon>
        <taxon>Neoaves</taxon>
        <taxon>Strisores</taxon>
        <taxon>Apodiformes</taxon>
        <taxon>Apodidae</taxon>
        <taxon>Apodinae</taxon>
        <taxon>Chaetura</taxon>
    </lineage>
</organism>
<dbReference type="Pfam" id="PF21245">
    <property type="entry name" value="PI4KB-PIK1_PIK"/>
    <property type="match status" value="1"/>
</dbReference>
<reference evidence="12 13" key="1">
    <citation type="submission" date="2013-08" db="EMBL/GenBank/DDBJ databases">
        <title>Genome evolution of avian class.</title>
        <authorList>
            <person name="Zhang G."/>
            <person name="Li C."/>
        </authorList>
    </citation>
    <scope>NUCLEOTIDE SEQUENCE [LARGE SCALE GENOMIC DNA]</scope>
    <source>
        <strain evidence="12">M959</strain>
    </source>
</reference>
<protein>
    <recommendedName>
        <fullName evidence="8">Phosphatidylinositol 4-kinase beta</fullName>
        <ecNumber evidence="3">2.7.1.67</ecNumber>
    </recommendedName>
</protein>
<dbReference type="Gene3D" id="3.30.1010.10">
    <property type="entry name" value="Phosphatidylinositol 3-kinase Catalytic Subunit, Chain A, domain 4"/>
    <property type="match status" value="1"/>
</dbReference>
<name>A0A093BPR9_CHAPE</name>
<dbReference type="InterPro" id="IPR018936">
    <property type="entry name" value="PI3/4_kinase_CS"/>
</dbReference>
<dbReference type="InterPro" id="IPR000403">
    <property type="entry name" value="PI3/4_kinase_cat_dom"/>
</dbReference>
<evidence type="ECO:0000259" key="10">
    <source>
        <dbReference type="PROSITE" id="PS50290"/>
    </source>
</evidence>
<dbReference type="GO" id="GO:0030867">
    <property type="term" value="C:rough endoplasmic reticulum membrane"/>
    <property type="evidence" value="ECO:0007669"/>
    <property type="project" value="UniProtKB-SubCell"/>
</dbReference>
<dbReference type="InterPro" id="IPR057754">
    <property type="entry name" value="PI4-kinase_beta/PIK1_cat"/>
</dbReference>
<reference evidence="13" key="2">
    <citation type="journal article" date="2014" name="Science">
        <title>Comparative genomics reveals insights into avian genome evolution and adaptation.</title>
        <authorList>
            <consortium name="Avian Genome Consortium"/>
            <person name="Zhang G."/>
            <person name="Li C."/>
            <person name="Li Q."/>
            <person name="Li B."/>
            <person name="Larkin D.M."/>
            <person name="Lee C."/>
            <person name="Storz J.F."/>
            <person name="Antunes A."/>
            <person name="Greenwold M.J."/>
            <person name="Meredith R.W."/>
            <person name="Odeen A."/>
            <person name="Cui J."/>
            <person name="Zhou Q."/>
            <person name="Xu L."/>
            <person name="Pan H."/>
            <person name="Wang Z."/>
            <person name="Jin L."/>
            <person name="Zhang P."/>
            <person name="Hu H."/>
            <person name="Yang W."/>
            <person name="Hu J."/>
            <person name="Xiao J."/>
            <person name="Yang Z."/>
            <person name="Liu Y."/>
            <person name="Xie Q."/>
            <person name="Yu H."/>
            <person name="Lian J."/>
            <person name="Wen P."/>
            <person name="Zhang F."/>
            <person name="Li H."/>
            <person name="Zeng Y."/>
            <person name="Xiong Z."/>
            <person name="Liu S."/>
            <person name="Zhou L."/>
            <person name="Huang Z."/>
            <person name="An N."/>
            <person name="Wang J."/>
            <person name="Zheng Q."/>
            <person name="Xiong Y."/>
            <person name="Wang G."/>
            <person name="Wang B."/>
            <person name="Wang J."/>
            <person name="Fan Y."/>
            <person name="da Fonseca R.R."/>
            <person name="Alfaro-Nunez A."/>
            <person name="Schubert M."/>
            <person name="Orlando L."/>
            <person name="Mourier T."/>
            <person name="Howard J.T."/>
            <person name="Ganapathy G."/>
            <person name="Pfenning A."/>
            <person name="Whitney O."/>
            <person name="Rivas M.V."/>
            <person name="Hara E."/>
            <person name="Smith J."/>
            <person name="Farre M."/>
            <person name="Narayan J."/>
            <person name="Slavov G."/>
            <person name="Romanov M.N."/>
            <person name="Borges R."/>
            <person name="Machado J.P."/>
            <person name="Khan I."/>
            <person name="Springer M.S."/>
            <person name="Gatesy J."/>
            <person name="Hoffmann F.G."/>
            <person name="Opazo J.C."/>
            <person name="Hastad O."/>
            <person name="Sawyer R.H."/>
            <person name="Kim H."/>
            <person name="Kim K.W."/>
            <person name="Kim H.J."/>
            <person name="Cho S."/>
            <person name="Li N."/>
            <person name="Huang Y."/>
            <person name="Bruford M.W."/>
            <person name="Zhan X."/>
            <person name="Dixon A."/>
            <person name="Bertelsen M.F."/>
            <person name="Derryberry E."/>
            <person name="Warren W."/>
            <person name="Wilson R.K."/>
            <person name="Li S."/>
            <person name="Ray D.A."/>
            <person name="Green R.E."/>
            <person name="O'Brien S.J."/>
            <person name="Griffin D."/>
            <person name="Johnson W.E."/>
            <person name="Haussler D."/>
            <person name="Ryder O.A."/>
            <person name="Willerslev E."/>
            <person name="Graves G.R."/>
            <person name="Alstrom P."/>
            <person name="Fjeldsa J."/>
            <person name="Mindell D.P."/>
            <person name="Edwards S.V."/>
            <person name="Braun E.L."/>
            <person name="Rahbek C."/>
            <person name="Burt D.W."/>
            <person name="Houde P."/>
            <person name="Zhang Y."/>
            <person name="Yang H."/>
            <person name="Wang J."/>
            <person name="Jarvis E.D."/>
            <person name="Gilbert M.T."/>
            <person name="Wang J."/>
        </authorList>
    </citation>
    <scope>NUCLEOTIDE SEQUENCE [LARGE SCALE GENOMIC DNA]</scope>
</reference>
<dbReference type="PROSITE" id="PS51545">
    <property type="entry name" value="PIK_HELICAL"/>
    <property type="match status" value="1"/>
</dbReference>
<comment type="catalytic activity">
    <reaction evidence="6">
        <text>a 1,2-diacyl-sn-glycero-3-phospho-(1D-myo-inositol) + ATP = a 1,2-diacyl-sn-glycero-3-phospho-(1D-myo-inositol 4-phosphate) + ADP + H(+)</text>
        <dbReference type="Rhea" id="RHEA:19877"/>
        <dbReference type="ChEBI" id="CHEBI:15378"/>
        <dbReference type="ChEBI" id="CHEBI:30616"/>
        <dbReference type="ChEBI" id="CHEBI:57880"/>
        <dbReference type="ChEBI" id="CHEBI:58178"/>
        <dbReference type="ChEBI" id="CHEBI:456216"/>
        <dbReference type="EC" id="2.7.1.67"/>
    </reaction>
    <physiologicalReaction direction="left-to-right" evidence="6">
        <dbReference type="Rhea" id="RHEA:19878"/>
    </physiologicalReaction>
</comment>
<dbReference type="CDD" id="cd22246">
    <property type="entry name" value="PI4KB_NTD"/>
    <property type="match status" value="1"/>
</dbReference>
<feature type="region of interest" description="Disordered" evidence="9">
    <location>
        <begin position="224"/>
        <end position="294"/>
    </location>
</feature>
<dbReference type="GO" id="GO:0048015">
    <property type="term" value="P:phosphatidylinositol-mediated signaling"/>
    <property type="evidence" value="ECO:0007669"/>
    <property type="project" value="TreeGrafter"/>
</dbReference>
<dbReference type="GO" id="GO:0046854">
    <property type="term" value="P:phosphatidylinositol phosphate biosynthetic process"/>
    <property type="evidence" value="ECO:0007669"/>
    <property type="project" value="InterPro"/>
</dbReference>
<dbReference type="Pfam" id="PF00454">
    <property type="entry name" value="PI3_PI4_kinase"/>
    <property type="match status" value="1"/>
</dbReference>
<evidence type="ECO:0000313" key="13">
    <source>
        <dbReference type="Proteomes" id="UP000031515"/>
    </source>
</evidence>
<comment type="similarity">
    <text evidence="2">Belongs to the PI3/PI4-kinase family. Type III PI4K subfamily.</text>
</comment>
<keyword evidence="5 12" id="KW-0418">Kinase</keyword>
<dbReference type="InterPro" id="IPR001263">
    <property type="entry name" value="PI3K_accessory_dom"/>
</dbReference>
<dbReference type="PROSITE" id="PS50290">
    <property type="entry name" value="PI3_4_KINASE_3"/>
    <property type="match status" value="1"/>
</dbReference>
<evidence type="ECO:0000256" key="8">
    <source>
        <dbReference type="ARBA" id="ARBA00039877"/>
    </source>
</evidence>